<keyword evidence="2" id="KW-1185">Reference proteome</keyword>
<gene>
    <name evidence="1" type="ORF">NEUTE1DRAFT_44324</name>
</gene>
<sequence length="87" mass="9887">MATSLHALRQRLPSDPVALGKKVDAFSERMRFRLWLLTGHREMPLYPQPGGELPFSKGTTTTSLVVLMAEPHFVWCLPTWAVLMDLH</sequence>
<dbReference type="KEGG" id="nte:NEUTE1DRAFT44324"/>
<proteinExistence type="predicted"/>
<dbReference type="RefSeq" id="XP_009851589.1">
    <property type="nucleotide sequence ID" value="XM_009853287.1"/>
</dbReference>
<dbReference type="GeneID" id="20827941"/>
<dbReference type="VEuPathDB" id="FungiDB:NEUTE1DRAFT_44324"/>
<dbReference type="AlphaFoldDB" id="F8MPX3"/>
<dbReference type="EMBL" id="GL891305">
    <property type="protein sequence ID" value="EGO56403.1"/>
    <property type="molecule type" value="Genomic_DNA"/>
</dbReference>
<name>F8MPX3_NEUT8</name>
<evidence type="ECO:0000313" key="2">
    <source>
        <dbReference type="Proteomes" id="UP000008065"/>
    </source>
</evidence>
<accession>F8MPX3</accession>
<organism evidence="1 2">
    <name type="scientific">Neurospora tetrasperma (strain FGSC 2508 / ATCC MYA-4615 / P0657)</name>
    <dbReference type="NCBI Taxonomy" id="510951"/>
    <lineage>
        <taxon>Eukaryota</taxon>
        <taxon>Fungi</taxon>
        <taxon>Dikarya</taxon>
        <taxon>Ascomycota</taxon>
        <taxon>Pezizomycotina</taxon>
        <taxon>Sordariomycetes</taxon>
        <taxon>Sordariomycetidae</taxon>
        <taxon>Sordariales</taxon>
        <taxon>Sordariaceae</taxon>
        <taxon>Neurospora</taxon>
    </lineage>
</organism>
<protein>
    <submittedName>
        <fullName evidence="1">Uncharacterized protein</fullName>
    </submittedName>
</protein>
<dbReference type="Proteomes" id="UP000008065">
    <property type="component" value="Unassembled WGS sequence"/>
</dbReference>
<reference evidence="2" key="1">
    <citation type="journal article" date="2011" name="Genetics">
        <title>Massive changes in genome architecture accompany the transition to self-fertility in the filamentous fungus Neurospora tetrasperma.</title>
        <authorList>
            <person name="Ellison C.E."/>
            <person name="Stajich J.E."/>
            <person name="Jacobson D.J."/>
            <person name="Natvig D.O."/>
            <person name="Lapidus A."/>
            <person name="Foster B."/>
            <person name="Aerts A."/>
            <person name="Riley R."/>
            <person name="Lindquist E.A."/>
            <person name="Grigoriev I.V."/>
            <person name="Taylor J.W."/>
        </authorList>
    </citation>
    <scope>NUCLEOTIDE SEQUENCE [LARGE SCALE GENOMIC DNA]</scope>
    <source>
        <strain evidence="2">FGSC 2508 / P0657</strain>
    </source>
</reference>
<evidence type="ECO:0000313" key="1">
    <source>
        <dbReference type="EMBL" id="EGO56403.1"/>
    </source>
</evidence>
<dbReference type="HOGENOM" id="CLU_174968_0_0_1"/>